<accession>A0A841DB42</accession>
<dbReference type="EMBL" id="JACHJJ010000018">
    <property type="protein sequence ID" value="MBB5965674.1"/>
    <property type="molecule type" value="Genomic_DNA"/>
</dbReference>
<proteinExistence type="predicted"/>
<feature type="coiled-coil region" evidence="1">
    <location>
        <begin position="410"/>
        <end position="438"/>
    </location>
</feature>
<dbReference type="Pfam" id="PF10088">
    <property type="entry name" value="DUF2326"/>
    <property type="match status" value="1"/>
</dbReference>
<sequence>MTMLRRLTSDDDRFRTIRFGPGLNILVTERTDTSADTDSRNGAGKSSMVELLHFLLGARNETRAIWAHKALRWHVFKLELDWPRPGSDQHNWAEPLVVRRQPARPSNVRLDPDITQTTTKALFEHVAEVPLKDWQWAIERDLYGVIGAGSEVSGRTLLSFAIRRTNSGGFLDPTKTFAQQSPHDAMVNLCHLFGLDVGLAAQYRLLSNQEATRKKLVEAAKDPVWGKIVGRSADLRGEIGAVEQRVSELERQIAGFQVVPEYENIRREADELDQRIRALRSADTIDRRNLQDMEQAVEEVTEPDDRYLESAYKQLNLVLGHEVRRRFDDVRAFHETVVRNREKQLHEEIFRLRRLLEERARTREQLGERQAALLRTLNSGGALDALNSLQYALAREQAHLESLRHRFQAAQALEASRREIESKRLELEQEMVTDLEERDAITYEASSLFNKYARQLYGDGKNPYLTFNPGKQRMQIEPRIEDDGSRGIHNMVIFCFDLTAAVIAHRAGRGPDFLVHDSHLYDGVDERQVARALRLAAEVAEEEQMQYIATMNSDDLNKAVSMGFDADPYIIEPHLNDQPDGGLFGFRF</sequence>
<dbReference type="InterPro" id="IPR018760">
    <property type="entry name" value="DUF2326"/>
</dbReference>
<dbReference type="Gene3D" id="3.40.50.300">
    <property type="entry name" value="P-loop containing nucleotide triphosphate hydrolases"/>
    <property type="match status" value="1"/>
</dbReference>
<evidence type="ECO:0000259" key="2">
    <source>
        <dbReference type="Pfam" id="PF10088"/>
    </source>
</evidence>
<evidence type="ECO:0000259" key="3">
    <source>
        <dbReference type="Pfam" id="PF20275"/>
    </source>
</evidence>
<keyword evidence="5" id="KW-1185">Reference proteome</keyword>
<feature type="domain" description="DUF2326" evidence="2">
    <location>
        <begin position="454"/>
        <end position="588"/>
    </location>
</feature>
<feature type="domain" description="ABC-three component systems C-terminal" evidence="3">
    <location>
        <begin position="288"/>
        <end position="414"/>
    </location>
</feature>
<evidence type="ECO:0000313" key="5">
    <source>
        <dbReference type="Proteomes" id="UP000562352"/>
    </source>
</evidence>
<feature type="coiled-coil region" evidence="1">
    <location>
        <begin position="232"/>
        <end position="282"/>
    </location>
</feature>
<dbReference type="Pfam" id="PF20275">
    <property type="entry name" value="CTD10"/>
    <property type="match status" value="1"/>
</dbReference>
<name>A0A841DB42_PLAVE</name>
<evidence type="ECO:0000256" key="1">
    <source>
        <dbReference type="SAM" id="Coils"/>
    </source>
</evidence>
<comment type="caution">
    <text evidence="4">The sequence shown here is derived from an EMBL/GenBank/DDBJ whole genome shotgun (WGS) entry which is preliminary data.</text>
</comment>
<organism evidence="4 5">
    <name type="scientific">Planomonospora venezuelensis</name>
    <dbReference type="NCBI Taxonomy" id="1999"/>
    <lineage>
        <taxon>Bacteria</taxon>
        <taxon>Bacillati</taxon>
        <taxon>Actinomycetota</taxon>
        <taxon>Actinomycetes</taxon>
        <taxon>Streptosporangiales</taxon>
        <taxon>Streptosporangiaceae</taxon>
        <taxon>Planomonospora</taxon>
    </lineage>
</organism>
<dbReference type="AlphaFoldDB" id="A0A841DB42"/>
<dbReference type="Proteomes" id="UP000562352">
    <property type="component" value="Unassembled WGS sequence"/>
</dbReference>
<evidence type="ECO:0000313" key="4">
    <source>
        <dbReference type="EMBL" id="MBB5965674.1"/>
    </source>
</evidence>
<gene>
    <name evidence="4" type="ORF">FHS22_004964</name>
</gene>
<dbReference type="InterPro" id="IPR046919">
    <property type="entry name" value="ABC-3C_CTD10"/>
</dbReference>
<reference evidence="4 5" key="1">
    <citation type="submission" date="2020-08" db="EMBL/GenBank/DDBJ databases">
        <title>Genomic Encyclopedia of Type Strains, Phase III (KMG-III): the genomes of soil and plant-associated and newly described type strains.</title>
        <authorList>
            <person name="Whitman W."/>
        </authorList>
    </citation>
    <scope>NUCLEOTIDE SEQUENCE [LARGE SCALE GENOMIC DNA]</scope>
    <source>
        <strain evidence="4 5">CECT 3303</strain>
    </source>
</reference>
<dbReference type="InterPro" id="IPR027417">
    <property type="entry name" value="P-loop_NTPase"/>
</dbReference>
<keyword evidence="1" id="KW-0175">Coiled coil</keyword>
<protein>
    <submittedName>
        <fullName evidence="4">Uncharacterized protein YydD (DUF2326 family)</fullName>
    </submittedName>
</protein>